<dbReference type="Gene3D" id="3.30.460.10">
    <property type="entry name" value="Beta Polymerase, domain 2"/>
    <property type="match status" value="1"/>
</dbReference>
<dbReference type="AlphaFoldDB" id="A0A4R6Z6V1"/>
<dbReference type="SUPFAM" id="SSF81301">
    <property type="entry name" value="Nucleotidyltransferase"/>
    <property type="match status" value="1"/>
</dbReference>
<organism evidence="1 2">
    <name type="scientific">Tahibacter aquaticus</name>
    <dbReference type="NCBI Taxonomy" id="520092"/>
    <lineage>
        <taxon>Bacteria</taxon>
        <taxon>Pseudomonadati</taxon>
        <taxon>Pseudomonadota</taxon>
        <taxon>Gammaproteobacteria</taxon>
        <taxon>Lysobacterales</taxon>
        <taxon>Rhodanobacteraceae</taxon>
        <taxon>Tahibacter</taxon>
    </lineage>
</organism>
<dbReference type="EMBL" id="SNZH01000002">
    <property type="protein sequence ID" value="TDR47487.1"/>
    <property type="molecule type" value="Genomic_DNA"/>
</dbReference>
<dbReference type="Proteomes" id="UP000295293">
    <property type="component" value="Unassembled WGS sequence"/>
</dbReference>
<name>A0A4R6Z6V1_9GAMM</name>
<evidence type="ECO:0000313" key="1">
    <source>
        <dbReference type="EMBL" id="TDR47487.1"/>
    </source>
</evidence>
<evidence type="ECO:0000313" key="2">
    <source>
        <dbReference type="Proteomes" id="UP000295293"/>
    </source>
</evidence>
<accession>A0A4R6Z6V1</accession>
<protein>
    <recommendedName>
        <fullName evidence="3">Streptomycin adenylyltransferase</fullName>
    </recommendedName>
</protein>
<dbReference type="OrthoDB" id="7375008at2"/>
<keyword evidence="2" id="KW-1185">Reference proteome</keyword>
<dbReference type="RefSeq" id="WP_133817208.1">
    <property type="nucleotide sequence ID" value="NZ_SNZH01000002.1"/>
</dbReference>
<reference evidence="1 2" key="1">
    <citation type="submission" date="2019-03" db="EMBL/GenBank/DDBJ databases">
        <title>Genomic Encyclopedia of Type Strains, Phase IV (KMG-IV): sequencing the most valuable type-strain genomes for metagenomic binning, comparative biology and taxonomic classification.</title>
        <authorList>
            <person name="Goeker M."/>
        </authorList>
    </citation>
    <scope>NUCLEOTIDE SEQUENCE [LARGE SCALE GENOMIC DNA]</scope>
    <source>
        <strain evidence="1 2">DSM 21667</strain>
    </source>
</reference>
<comment type="caution">
    <text evidence="1">The sequence shown here is derived from an EMBL/GenBank/DDBJ whole genome shotgun (WGS) entry which is preliminary data.</text>
</comment>
<proteinExistence type="predicted"/>
<sequence length="270" mass="29970">MNLLLPSSMCEFQRRFAERAAQQLHGDARVVALLLAGSAISDDMDEFSDLDFIVVCQEQALAEVLASKRQIAESLGTLVAAFSGEHVGEPQLLICLYAEPLLHVDLKFVDASALDRRVETPLVVWADAATTARLQQGTAQWPARDAEWFEERFWIWVHYGLSKVGRGELFEAIAMLNFLREQVVGPLLARSQQRDQRGVRRLERHFPAQRQALAATLAGHDHAAVVAAYRAHIALYLSLRAAAVPANRKLDGEALVQHFLDSLDQATTHG</sequence>
<gene>
    <name evidence="1" type="ORF">DFR29_102147</name>
</gene>
<evidence type="ECO:0008006" key="3">
    <source>
        <dbReference type="Google" id="ProtNLM"/>
    </source>
</evidence>
<dbReference type="InterPro" id="IPR043519">
    <property type="entry name" value="NT_sf"/>
</dbReference>